<feature type="domain" description="Mon2/Sec7/BIG1-like dimerisation and cyclophilin-binding" evidence="4">
    <location>
        <begin position="92"/>
        <end position="240"/>
    </location>
</feature>
<dbReference type="SUPFAM" id="SSF48371">
    <property type="entry name" value="ARM repeat"/>
    <property type="match status" value="1"/>
</dbReference>
<dbReference type="OrthoDB" id="294853at2759"/>
<accession>A0A4U0XID5</accession>
<dbReference type="Pfam" id="PF16213">
    <property type="entry name" value="DCB"/>
    <property type="match status" value="1"/>
</dbReference>
<organism evidence="5 6">
    <name type="scientific">Cryomyces minteri</name>
    <dbReference type="NCBI Taxonomy" id="331657"/>
    <lineage>
        <taxon>Eukaryota</taxon>
        <taxon>Fungi</taxon>
        <taxon>Dikarya</taxon>
        <taxon>Ascomycota</taxon>
        <taxon>Pezizomycotina</taxon>
        <taxon>Dothideomycetes</taxon>
        <taxon>Dothideomycetes incertae sedis</taxon>
        <taxon>Cryomyces</taxon>
    </lineage>
</organism>
<sequence length="1015" mass="112188">MTPHQSDSLDDGGAAGSKGQEYLKALTRFTLENRSLSIKTGARSVLTHGDCLNMQREFLMFNPRGRTPISERYSAIRLRRVFDDILIGELQAAEGSLQDLRALPSTSEQQLAADLNRRPHFVSPFLLACETRNAKLAGTAVICLQRLIVTGGLPKVRLREVLEAFNECSNLSLDIQLKILQALPSLLQNYADELRAELLSSALQVCSALRSAKTAAVSSTAAATLQQLVISVYDKVKDEDVSNKDRVLELPTVAEAPSKDGQVPVRAAAFDAYRVLRDICLTIEGQKPEFMSLSSIPQATGLELIEAVLTNHPEVFESHPEQINLLRTRAMPLLIRRLSEKFGFPVTTISLFWNLSDFLQSRLVTPALENLAVEILSREDSIYDRVQAAAKRHSLVAIWFLLLGALTQIARDRRAEVRNGAVHTILRIFDHDGDALSQNAWELCLRAVLFEVIETSAAQREVMKTSKRETGPDEMRKWDETAKVVLNGTAALIASHLSIIVRIPKFADLWQTLISFFQSFLDHQSPIVNTAVYSAITTILCKADISPEVWTLAVTRVADLWVKNVPIPVGTSSMEKESQDAFVAYVGSLKEVYRLTDHSGGIQQVQSITSNLLKCLQASDFPSYSNDVDRLTPLQQKVVETFEMLRADVPGASPILIFSLAELVILPFKKLGEESTRKGLSYIALSKASMDILESIIVLHLGDHELYDSGALLSALDSLVLPISLKYKWKLEGKTPSPWQKATTTVLAILEPALRKSVGLSIDQDHTNGTWKSIAQYAHATMSADLSVVPQTPTIFTDEAFDINALINLRDLIIPALGQAHIQDATRRAYTSSLLQASLIHKAGYGDIPDADTSPLTNIYTIRFGRTYDPPPSLRSRMSYFCTSELFSLVSVQDSSAERIKLAQAAAPYLILRLALPIKAYIADQPLRGRMPQPEPQRLELLFCLRAMRKLECEPAAIPEAYGVRGGGRQHLHRLYPLLVQALDVAGDRTGGDQEIREELRACLGRVGEGFGVLS</sequence>
<proteinExistence type="predicted"/>
<evidence type="ECO:0000313" key="5">
    <source>
        <dbReference type="EMBL" id="TKA76894.1"/>
    </source>
</evidence>
<protein>
    <submittedName>
        <fullName evidence="5">Uncharacterized protein</fullName>
    </submittedName>
</protein>
<name>A0A4U0XID5_9PEZI</name>
<keyword evidence="2" id="KW-0653">Protein transport</keyword>
<dbReference type="AlphaFoldDB" id="A0A4U0XID5"/>
<reference evidence="5 6" key="1">
    <citation type="submission" date="2017-03" db="EMBL/GenBank/DDBJ databases">
        <title>Genomes of endolithic fungi from Antarctica.</title>
        <authorList>
            <person name="Coleine C."/>
            <person name="Masonjones S."/>
            <person name="Stajich J.E."/>
        </authorList>
    </citation>
    <scope>NUCLEOTIDE SEQUENCE [LARGE SCALE GENOMIC DNA]</scope>
    <source>
        <strain evidence="5 6">CCFEE 5187</strain>
    </source>
</reference>
<dbReference type="InterPro" id="IPR032691">
    <property type="entry name" value="Mon2/Sec7/BIG1-like_HUS"/>
</dbReference>
<dbReference type="Pfam" id="PF12783">
    <property type="entry name" value="Sec7-like_HUS"/>
    <property type="match status" value="1"/>
</dbReference>
<feature type="domain" description="Mon2/Sec7/BIG1-like HUS" evidence="3">
    <location>
        <begin position="269"/>
        <end position="364"/>
    </location>
</feature>
<dbReference type="InterPro" id="IPR032629">
    <property type="entry name" value="DCB_dom"/>
</dbReference>
<keyword evidence="6" id="KW-1185">Reference proteome</keyword>
<dbReference type="GO" id="GO:0005794">
    <property type="term" value="C:Golgi apparatus"/>
    <property type="evidence" value="ECO:0007669"/>
    <property type="project" value="UniProtKB-ARBA"/>
</dbReference>
<dbReference type="STRING" id="331657.A0A4U0XID5"/>
<evidence type="ECO:0000259" key="3">
    <source>
        <dbReference type="Pfam" id="PF12783"/>
    </source>
</evidence>
<dbReference type="InterPro" id="IPR016024">
    <property type="entry name" value="ARM-type_fold"/>
</dbReference>
<evidence type="ECO:0000256" key="2">
    <source>
        <dbReference type="ARBA" id="ARBA00022927"/>
    </source>
</evidence>
<evidence type="ECO:0000256" key="1">
    <source>
        <dbReference type="ARBA" id="ARBA00022448"/>
    </source>
</evidence>
<evidence type="ECO:0000313" key="6">
    <source>
        <dbReference type="Proteomes" id="UP000308768"/>
    </source>
</evidence>
<dbReference type="GO" id="GO:0015031">
    <property type="term" value="P:protein transport"/>
    <property type="evidence" value="ECO:0007669"/>
    <property type="project" value="UniProtKB-KW"/>
</dbReference>
<dbReference type="Proteomes" id="UP000308768">
    <property type="component" value="Unassembled WGS sequence"/>
</dbReference>
<comment type="caution">
    <text evidence="5">The sequence shown here is derived from an EMBL/GenBank/DDBJ whole genome shotgun (WGS) entry which is preliminary data.</text>
</comment>
<keyword evidence="1" id="KW-0813">Transport</keyword>
<gene>
    <name evidence="5" type="ORF">B0A49_01299</name>
</gene>
<evidence type="ECO:0000259" key="4">
    <source>
        <dbReference type="Pfam" id="PF16213"/>
    </source>
</evidence>
<dbReference type="EMBL" id="NAJN01000214">
    <property type="protein sequence ID" value="TKA76894.1"/>
    <property type="molecule type" value="Genomic_DNA"/>
</dbReference>